<accession>A0A327JVL1</accession>
<proteinExistence type="inferred from homology"/>
<evidence type="ECO:0000313" key="3">
    <source>
        <dbReference type="EMBL" id="RAI30550.1"/>
    </source>
</evidence>
<name>A0A327JVL1_9BRAD</name>
<protein>
    <submittedName>
        <fullName evidence="3">Metallophosphatase family protein</fullName>
    </submittedName>
</protein>
<dbReference type="Gene3D" id="3.60.21.10">
    <property type="match status" value="1"/>
</dbReference>
<sequence>MRTALISDIHGNREALEACLEHAERAGVDAYVFLGDFVGYGADPVFVLDTAMSYVARGAVAVLGNHDAAAAGARADMNDDAAAAIAWTRTVLSDAHRDFLARLPLAVEKGTTLYVHADPSDPAGWGYVTDLYSASRALVATRAHVTFCGHTHVPSLFHMSVTGKFASFDPVDRVEIPLTQRRRWLAVIGSVGQPRDRNPAACYAILDDATDVLTYVRVPYDIDSAARKIIEAGLPVGLAYRLYEGY</sequence>
<dbReference type="InterPro" id="IPR029052">
    <property type="entry name" value="Metallo-depent_PP-like"/>
</dbReference>
<feature type="domain" description="Calcineurin-like phosphoesterase" evidence="2">
    <location>
        <begin position="1"/>
        <end position="207"/>
    </location>
</feature>
<comment type="similarity">
    <text evidence="1">Belongs to the metallophosphoesterase superfamily. YfcE family.</text>
</comment>
<dbReference type="AlphaFoldDB" id="A0A327JVL1"/>
<dbReference type="PANTHER" id="PTHR42850:SF2">
    <property type="entry name" value="BLL5683 PROTEIN"/>
    <property type="match status" value="1"/>
</dbReference>
<evidence type="ECO:0000313" key="4">
    <source>
        <dbReference type="Proteomes" id="UP000248863"/>
    </source>
</evidence>
<dbReference type="OrthoDB" id="9813918at2"/>
<evidence type="ECO:0000259" key="2">
    <source>
        <dbReference type="Pfam" id="PF12850"/>
    </source>
</evidence>
<organism evidence="3 4">
    <name type="scientific">Rhodoplanes elegans</name>
    <dbReference type="NCBI Taxonomy" id="29408"/>
    <lineage>
        <taxon>Bacteria</taxon>
        <taxon>Pseudomonadati</taxon>
        <taxon>Pseudomonadota</taxon>
        <taxon>Alphaproteobacteria</taxon>
        <taxon>Hyphomicrobiales</taxon>
        <taxon>Nitrobacteraceae</taxon>
        <taxon>Rhodoplanes</taxon>
    </lineage>
</organism>
<dbReference type="Proteomes" id="UP000248863">
    <property type="component" value="Unassembled WGS sequence"/>
</dbReference>
<reference evidence="3 4" key="1">
    <citation type="submission" date="2017-07" db="EMBL/GenBank/DDBJ databases">
        <title>Draft Genome Sequences of Select Purple Nonsulfur Bacteria.</title>
        <authorList>
            <person name="Lasarre B."/>
            <person name="Mckinlay J.B."/>
        </authorList>
    </citation>
    <scope>NUCLEOTIDE SEQUENCE [LARGE SCALE GENOMIC DNA]</scope>
    <source>
        <strain evidence="3 4">DSM 11907</strain>
    </source>
</reference>
<dbReference type="EMBL" id="NPEU01000600">
    <property type="protein sequence ID" value="RAI30550.1"/>
    <property type="molecule type" value="Genomic_DNA"/>
</dbReference>
<evidence type="ECO:0000256" key="1">
    <source>
        <dbReference type="ARBA" id="ARBA00008950"/>
    </source>
</evidence>
<dbReference type="RefSeq" id="WP_111360187.1">
    <property type="nucleotide sequence ID" value="NZ_NHSK01000198.1"/>
</dbReference>
<dbReference type="InterPro" id="IPR011152">
    <property type="entry name" value="Pesterase_MJ0912"/>
</dbReference>
<dbReference type="Pfam" id="PF12850">
    <property type="entry name" value="Metallophos_2"/>
    <property type="match status" value="1"/>
</dbReference>
<dbReference type="CDD" id="cd00838">
    <property type="entry name" value="MPP_superfamily"/>
    <property type="match status" value="1"/>
</dbReference>
<dbReference type="GO" id="GO:0016791">
    <property type="term" value="F:phosphatase activity"/>
    <property type="evidence" value="ECO:0007669"/>
    <property type="project" value="TreeGrafter"/>
</dbReference>
<dbReference type="InterPro" id="IPR050126">
    <property type="entry name" value="Ap4A_hydrolase"/>
</dbReference>
<dbReference type="InterPro" id="IPR024654">
    <property type="entry name" value="Calcineurin-like_PHP_lpxH"/>
</dbReference>
<comment type="caution">
    <text evidence="3">The sequence shown here is derived from an EMBL/GenBank/DDBJ whole genome shotgun (WGS) entry which is preliminary data.</text>
</comment>
<dbReference type="SUPFAM" id="SSF56300">
    <property type="entry name" value="Metallo-dependent phosphatases"/>
    <property type="match status" value="1"/>
</dbReference>
<gene>
    <name evidence="3" type="ORF">CH338_27435</name>
</gene>
<dbReference type="GO" id="GO:0005737">
    <property type="term" value="C:cytoplasm"/>
    <property type="evidence" value="ECO:0007669"/>
    <property type="project" value="TreeGrafter"/>
</dbReference>
<dbReference type="PIRSF" id="PIRSF000883">
    <property type="entry name" value="Pesterase_MJ0912"/>
    <property type="match status" value="1"/>
</dbReference>
<dbReference type="PANTHER" id="PTHR42850">
    <property type="entry name" value="METALLOPHOSPHOESTERASE"/>
    <property type="match status" value="1"/>
</dbReference>
<keyword evidence="4" id="KW-1185">Reference proteome</keyword>